<evidence type="ECO:0000256" key="8">
    <source>
        <dbReference type="ARBA" id="ARBA00022824"/>
    </source>
</evidence>
<comment type="caution">
    <text evidence="14">The sequence shown here is derived from an EMBL/GenBank/DDBJ whole genome shotgun (WGS) entry which is preliminary data.</text>
</comment>
<keyword evidence="10" id="KW-1133">Transmembrane helix</keyword>
<dbReference type="EC" id="2.4.1.117" evidence="4"/>
<reference evidence="14 15" key="1">
    <citation type="journal article" date="2016" name="Nat. Commun.">
        <title>Thousands of microbial genomes shed light on interconnected biogeochemical processes in an aquifer system.</title>
        <authorList>
            <person name="Anantharaman K."/>
            <person name="Brown C.T."/>
            <person name="Hug L.A."/>
            <person name="Sharon I."/>
            <person name="Castelle C.J."/>
            <person name="Probst A.J."/>
            <person name="Thomas B.C."/>
            <person name="Singh A."/>
            <person name="Wilkins M.J."/>
            <person name="Karaoz U."/>
            <person name="Brodie E.L."/>
            <person name="Williams K.H."/>
            <person name="Hubbard S.S."/>
            <person name="Banfield J.F."/>
        </authorList>
    </citation>
    <scope>NUCLEOTIDE SEQUENCE [LARGE SCALE GENOMIC DNA]</scope>
</reference>
<keyword evidence="8" id="KW-0256">Endoplasmic reticulum</keyword>
<gene>
    <name evidence="14" type="ORF">A3H26_02940</name>
</gene>
<keyword evidence="6" id="KW-0808">Transferase</keyword>
<dbReference type="Proteomes" id="UP000177763">
    <property type="component" value="Unassembled WGS sequence"/>
</dbReference>
<dbReference type="Pfam" id="PF00535">
    <property type="entry name" value="Glycos_transf_2"/>
    <property type="match status" value="1"/>
</dbReference>
<dbReference type="CDD" id="cd04188">
    <property type="entry name" value="DPG_synthase"/>
    <property type="match status" value="1"/>
</dbReference>
<evidence type="ECO:0000256" key="5">
    <source>
        <dbReference type="ARBA" id="ARBA00022676"/>
    </source>
</evidence>
<accession>A0A1F4VKN1</accession>
<evidence type="ECO:0000256" key="1">
    <source>
        <dbReference type="ARBA" id="ARBA00004389"/>
    </source>
</evidence>
<comment type="catalytic activity">
    <reaction evidence="12">
        <text>a di-trans,poly-cis-dolichyl phosphate + UDP-alpha-D-glucose = a di-trans,poly-cis-dolichyl beta-D-glucosyl phosphate + UDP</text>
        <dbReference type="Rhea" id="RHEA:15401"/>
        <dbReference type="Rhea" id="RHEA-COMP:19498"/>
        <dbReference type="Rhea" id="RHEA-COMP:19502"/>
        <dbReference type="ChEBI" id="CHEBI:57525"/>
        <dbReference type="ChEBI" id="CHEBI:57683"/>
        <dbReference type="ChEBI" id="CHEBI:58223"/>
        <dbReference type="ChEBI" id="CHEBI:58885"/>
        <dbReference type="EC" id="2.4.1.117"/>
    </reaction>
    <physiologicalReaction direction="left-to-right" evidence="12">
        <dbReference type="Rhea" id="RHEA:15402"/>
    </physiologicalReaction>
</comment>
<evidence type="ECO:0000256" key="7">
    <source>
        <dbReference type="ARBA" id="ARBA00022692"/>
    </source>
</evidence>
<evidence type="ECO:0000256" key="3">
    <source>
        <dbReference type="ARBA" id="ARBA00006739"/>
    </source>
</evidence>
<evidence type="ECO:0000256" key="11">
    <source>
        <dbReference type="ARBA" id="ARBA00023136"/>
    </source>
</evidence>
<evidence type="ECO:0000256" key="2">
    <source>
        <dbReference type="ARBA" id="ARBA00004922"/>
    </source>
</evidence>
<keyword evidence="11" id="KW-0472">Membrane</keyword>
<dbReference type="PANTHER" id="PTHR10859:SF91">
    <property type="entry name" value="DOLICHYL-PHOSPHATE BETA-GLUCOSYLTRANSFERASE"/>
    <property type="match status" value="1"/>
</dbReference>
<dbReference type="InterPro" id="IPR029044">
    <property type="entry name" value="Nucleotide-diphossugar_trans"/>
</dbReference>
<dbReference type="InterPro" id="IPR035518">
    <property type="entry name" value="DPG_synthase"/>
</dbReference>
<dbReference type="GO" id="GO:0004581">
    <property type="term" value="F:dolichyl-phosphate beta-glucosyltransferase activity"/>
    <property type="evidence" value="ECO:0007669"/>
    <property type="project" value="UniProtKB-EC"/>
</dbReference>
<dbReference type="SUPFAM" id="SSF53448">
    <property type="entry name" value="Nucleotide-diphospho-sugar transferases"/>
    <property type="match status" value="1"/>
</dbReference>
<evidence type="ECO:0000256" key="12">
    <source>
        <dbReference type="ARBA" id="ARBA00045097"/>
    </source>
</evidence>
<dbReference type="GO" id="GO:0006487">
    <property type="term" value="P:protein N-linked glycosylation"/>
    <property type="evidence" value="ECO:0007669"/>
    <property type="project" value="TreeGrafter"/>
</dbReference>
<evidence type="ECO:0000313" key="14">
    <source>
        <dbReference type="EMBL" id="OGC57645.1"/>
    </source>
</evidence>
<comment type="similarity">
    <text evidence="3">Belongs to the glycosyltransferase 2 family.</text>
</comment>
<dbReference type="STRING" id="1802630.A3H26_02940"/>
<dbReference type="PANTHER" id="PTHR10859">
    <property type="entry name" value="GLYCOSYL TRANSFERASE"/>
    <property type="match status" value="1"/>
</dbReference>
<keyword evidence="7" id="KW-0812">Transmembrane</keyword>
<name>A0A1F4VKN1_UNCKA</name>
<evidence type="ECO:0000256" key="10">
    <source>
        <dbReference type="ARBA" id="ARBA00022989"/>
    </source>
</evidence>
<sequence>MVEYSIVISAFNEQAVISSSLTQIINFMNSYSSSYEILVVDDGSTDDTSKVVDEYSKSYPQVNLIRNPHKGKAFGVRTGVKNSGGKYILFCDADMATPIEELKRLMVWIKDSNFDVVIASREGIGAKRSHEPILRHIMGRIFNLIIKILLLPGIQDTQCGFKVFKSEVAKLAFDGMILFGDNLPTVKRPRVTAFDVELLVILKRMKYRVKEVPISWTYAPTSRVNPITDSIDLFFNVLSVKFYDILGKYSKKEAL</sequence>
<dbReference type="InterPro" id="IPR001173">
    <property type="entry name" value="Glyco_trans_2-like"/>
</dbReference>
<dbReference type="AlphaFoldDB" id="A0A1F4VKN1"/>
<evidence type="ECO:0000256" key="4">
    <source>
        <dbReference type="ARBA" id="ARBA00012583"/>
    </source>
</evidence>
<evidence type="ECO:0000256" key="9">
    <source>
        <dbReference type="ARBA" id="ARBA00022968"/>
    </source>
</evidence>
<evidence type="ECO:0000259" key="13">
    <source>
        <dbReference type="Pfam" id="PF00535"/>
    </source>
</evidence>
<feature type="domain" description="Glycosyltransferase 2-like" evidence="13">
    <location>
        <begin position="5"/>
        <end position="169"/>
    </location>
</feature>
<comment type="subcellular location">
    <subcellularLocation>
        <location evidence="1">Endoplasmic reticulum membrane</location>
        <topology evidence="1">Single-pass membrane protein</topology>
    </subcellularLocation>
</comment>
<evidence type="ECO:0000256" key="6">
    <source>
        <dbReference type="ARBA" id="ARBA00022679"/>
    </source>
</evidence>
<organism evidence="14 15">
    <name type="scientific">candidate division WWE3 bacterium RIFCSPLOWO2_12_FULL_36_10</name>
    <dbReference type="NCBI Taxonomy" id="1802630"/>
    <lineage>
        <taxon>Bacteria</taxon>
        <taxon>Katanobacteria</taxon>
    </lineage>
</organism>
<dbReference type="Gene3D" id="3.90.550.10">
    <property type="entry name" value="Spore Coat Polysaccharide Biosynthesis Protein SpsA, Chain A"/>
    <property type="match status" value="1"/>
</dbReference>
<keyword evidence="9" id="KW-0735">Signal-anchor</keyword>
<keyword evidence="5" id="KW-0328">Glycosyltransferase</keyword>
<dbReference type="EMBL" id="MEVN01000008">
    <property type="protein sequence ID" value="OGC57645.1"/>
    <property type="molecule type" value="Genomic_DNA"/>
</dbReference>
<protein>
    <recommendedName>
        <fullName evidence="4">dolichyl-phosphate beta-glucosyltransferase</fullName>
        <ecNumber evidence="4">2.4.1.117</ecNumber>
    </recommendedName>
</protein>
<proteinExistence type="inferred from homology"/>
<comment type="pathway">
    <text evidence="2">Protein modification; protein glycosylation.</text>
</comment>
<evidence type="ECO:0000313" key="15">
    <source>
        <dbReference type="Proteomes" id="UP000177763"/>
    </source>
</evidence>